<dbReference type="EC" id="2.1.1.182" evidence="7"/>
<dbReference type="EMBL" id="PJAI02000001">
    <property type="protein sequence ID" value="TYK67183.1"/>
    <property type="molecule type" value="Genomic_DNA"/>
</dbReference>
<feature type="binding site" evidence="7 8">
    <location>
        <position position="20"/>
    </location>
    <ligand>
        <name>S-adenosyl-L-methionine</name>
        <dbReference type="ChEBI" id="CHEBI:59789"/>
    </ligand>
</feature>
<dbReference type="SMART" id="SM00650">
    <property type="entry name" value="rADc"/>
    <property type="match status" value="1"/>
</dbReference>
<evidence type="ECO:0000313" key="12">
    <source>
        <dbReference type="Proteomes" id="UP000815846"/>
    </source>
</evidence>
<dbReference type="PROSITE" id="PS01131">
    <property type="entry name" value="RRNA_A_DIMETH"/>
    <property type="match status" value="1"/>
</dbReference>
<feature type="binding site" evidence="7 8">
    <location>
        <position position="91"/>
    </location>
    <ligand>
        <name>S-adenosyl-L-methionine</name>
        <dbReference type="ChEBI" id="CHEBI:59789"/>
    </ligand>
</feature>
<dbReference type="InterPro" id="IPR020598">
    <property type="entry name" value="rRNA_Ade_methylase_Trfase_N"/>
</dbReference>
<comment type="subcellular location">
    <subcellularLocation>
        <location evidence="7">Cytoplasm</location>
    </subcellularLocation>
</comment>
<evidence type="ECO:0000256" key="8">
    <source>
        <dbReference type="PROSITE-ProRule" id="PRU01026"/>
    </source>
</evidence>
<evidence type="ECO:0000256" key="4">
    <source>
        <dbReference type="ARBA" id="ARBA00022679"/>
    </source>
</evidence>
<evidence type="ECO:0000256" key="7">
    <source>
        <dbReference type="HAMAP-Rule" id="MF_00607"/>
    </source>
</evidence>
<dbReference type="InterPro" id="IPR011530">
    <property type="entry name" value="rRNA_adenine_dimethylase"/>
</dbReference>
<comment type="catalytic activity">
    <reaction evidence="7">
        <text>adenosine(1518)/adenosine(1519) in 16S rRNA + 4 S-adenosyl-L-methionine = N(6)-dimethyladenosine(1518)/N(6)-dimethyladenosine(1519) in 16S rRNA + 4 S-adenosyl-L-homocysteine + 4 H(+)</text>
        <dbReference type="Rhea" id="RHEA:19609"/>
        <dbReference type="Rhea" id="RHEA-COMP:10232"/>
        <dbReference type="Rhea" id="RHEA-COMP:10233"/>
        <dbReference type="ChEBI" id="CHEBI:15378"/>
        <dbReference type="ChEBI" id="CHEBI:57856"/>
        <dbReference type="ChEBI" id="CHEBI:59789"/>
        <dbReference type="ChEBI" id="CHEBI:74411"/>
        <dbReference type="ChEBI" id="CHEBI:74493"/>
        <dbReference type="EC" id="2.1.1.182"/>
    </reaction>
</comment>
<name>A0ABY3N113_9GAMM</name>
<feature type="domain" description="Ribosomal RNA adenine methylase transferase N-terminal" evidence="10">
    <location>
        <begin position="25"/>
        <end position="197"/>
    </location>
</feature>
<dbReference type="RefSeq" id="WP_101343329.1">
    <property type="nucleotide sequence ID" value="NZ_PJAI02000001.1"/>
</dbReference>
<dbReference type="Pfam" id="PF00398">
    <property type="entry name" value="RrnaAD"/>
    <property type="match status" value="1"/>
</dbReference>
<keyword evidence="2 7" id="KW-0698">rRNA processing</keyword>
<comment type="caution">
    <text evidence="11">The sequence shown here is derived from an EMBL/GenBank/DDBJ whole genome shotgun (WGS) entry which is preliminary data.</text>
</comment>
<evidence type="ECO:0000313" key="11">
    <source>
        <dbReference type="EMBL" id="TYK67183.1"/>
    </source>
</evidence>
<dbReference type="InterPro" id="IPR020596">
    <property type="entry name" value="rRNA_Ade_Mease_Trfase_CS"/>
</dbReference>
<reference evidence="11 12" key="1">
    <citation type="submission" date="2019-08" db="EMBL/GenBank/DDBJ databases">
        <title>Microbe sample from Colwellia echini.</title>
        <authorList>
            <person name="Christiansen L."/>
            <person name="Pathiraja D."/>
            <person name="Schultz-Johansen M."/>
            <person name="Choi I.-G."/>
            <person name="Stougaard P."/>
        </authorList>
    </citation>
    <scope>NUCLEOTIDE SEQUENCE [LARGE SCALE GENOMIC DNA]</scope>
    <source>
        <strain evidence="11 12">A3</strain>
    </source>
</reference>
<dbReference type="InterPro" id="IPR023165">
    <property type="entry name" value="rRNA_Ade_diMease-like_C"/>
</dbReference>
<accession>A0ABY3N113</accession>
<keyword evidence="1 7" id="KW-0963">Cytoplasm</keyword>
<dbReference type="Proteomes" id="UP000815846">
    <property type="component" value="Unassembled WGS sequence"/>
</dbReference>
<dbReference type="SUPFAM" id="SSF53335">
    <property type="entry name" value="S-adenosyl-L-methionine-dependent methyltransferases"/>
    <property type="match status" value="1"/>
</dbReference>
<comment type="function">
    <text evidence="7">Specifically dimethylates two adjacent adenosines (A1518 and A1519) in the loop of a conserved hairpin near the 3'-end of 16S rRNA in the 30S particle. May play a critical role in biogenesis of 30S subunits.</text>
</comment>
<evidence type="ECO:0000256" key="6">
    <source>
        <dbReference type="ARBA" id="ARBA00022884"/>
    </source>
</evidence>
<protein>
    <recommendedName>
        <fullName evidence="7">Ribosomal RNA small subunit methyltransferase A</fullName>
        <ecNumber evidence="7">2.1.1.182</ecNumber>
    </recommendedName>
    <alternativeName>
        <fullName evidence="7">16S rRNA (adenine(1518)-N(6)/adenine(1519)-N(6))-dimethyltransferase</fullName>
    </alternativeName>
    <alternativeName>
        <fullName evidence="7">16S rRNA dimethyladenosine transferase</fullName>
    </alternativeName>
    <alternativeName>
        <fullName evidence="7">16S rRNA dimethylase</fullName>
    </alternativeName>
    <alternativeName>
        <fullName evidence="7">S-adenosylmethionine-6-N', N'-adenosyl(rRNA) dimethyltransferase</fullName>
    </alternativeName>
</protein>
<proteinExistence type="inferred from homology"/>
<dbReference type="PANTHER" id="PTHR11727">
    <property type="entry name" value="DIMETHYLADENOSINE TRANSFERASE"/>
    <property type="match status" value="1"/>
</dbReference>
<feature type="binding site" evidence="7 8">
    <location>
        <position position="112"/>
    </location>
    <ligand>
        <name>S-adenosyl-L-methionine</name>
        <dbReference type="ChEBI" id="CHEBI:59789"/>
    </ligand>
</feature>
<dbReference type="PROSITE" id="PS51689">
    <property type="entry name" value="SAM_RNA_A_N6_MT"/>
    <property type="match status" value="1"/>
</dbReference>
<evidence type="ECO:0000256" key="5">
    <source>
        <dbReference type="ARBA" id="ARBA00022691"/>
    </source>
</evidence>
<keyword evidence="6 7" id="KW-0694">RNA-binding</keyword>
<dbReference type="CDD" id="cd02440">
    <property type="entry name" value="AdoMet_MTases"/>
    <property type="match status" value="1"/>
</dbReference>
<dbReference type="Gene3D" id="1.10.8.100">
    <property type="entry name" value="Ribosomal RNA adenine dimethylase-like, domain 2"/>
    <property type="match status" value="1"/>
</dbReference>
<keyword evidence="12" id="KW-1185">Reference proteome</keyword>
<evidence type="ECO:0000256" key="1">
    <source>
        <dbReference type="ARBA" id="ARBA00022490"/>
    </source>
</evidence>
<evidence type="ECO:0000256" key="3">
    <source>
        <dbReference type="ARBA" id="ARBA00022603"/>
    </source>
</evidence>
<keyword evidence="4 7" id="KW-0808">Transferase</keyword>
<keyword evidence="3 7" id="KW-0489">Methyltransferase</keyword>
<keyword evidence="5 7" id="KW-0949">S-adenosyl-L-methionine</keyword>
<evidence type="ECO:0000256" key="9">
    <source>
        <dbReference type="SAM" id="MobiDB-lite"/>
    </source>
</evidence>
<comment type="similarity">
    <text evidence="7">Belongs to the class I-like SAM-binding methyltransferase superfamily. rRNA adenine N(6)-methyltransferase family. RsmA subfamily.</text>
</comment>
<feature type="binding site" evidence="7 8">
    <location>
        <position position="66"/>
    </location>
    <ligand>
        <name>S-adenosyl-L-methionine</name>
        <dbReference type="ChEBI" id="CHEBI:59789"/>
    </ligand>
</feature>
<dbReference type="InterPro" id="IPR029063">
    <property type="entry name" value="SAM-dependent_MTases_sf"/>
</dbReference>
<evidence type="ECO:0000259" key="10">
    <source>
        <dbReference type="SMART" id="SM00650"/>
    </source>
</evidence>
<gene>
    <name evidence="7 11" type="primary">rsmA</name>
    <name evidence="7" type="synonym">ksgA</name>
    <name evidence="11" type="ORF">CWS31_001210</name>
</gene>
<feature type="binding site" evidence="7 8">
    <location>
        <position position="18"/>
    </location>
    <ligand>
        <name>S-adenosyl-L-methionine</name>
        <dbReference type="ChEBI" id="CHEBI:59789"/>
    </ligand>
</feature>
<dbReference type="InterPro" id="IPR001737">
    <property type="entry name" value="KsgA/Erm"/>
</dbReference>
<dbReference type="NCBIfam" id="TIGR00755">
    <property type="entry name" value="ksgA"/>
    <property type="match status" value="1"/>
</dbReference>
<dbReference type="PANTHER" id="PTHR11727:SF7">
    <property type="entry name" value="DIMETHYLADENOSINE TRANSFERASE-RELATED"/>
    <property type="match status" value="1"/>
</dbReference>
<sequence length="308" mass="34724">MNDKKHLGHQAKKRFGQNFLHNDAVISDIVDAINPEPGENLVEIGPGLGALTEPVIERAGKLSVVELDRDLAHRLRHHPFLAKDLTIYETDALKFDFAELASDEKPLRIFGNLPYNISTPLIFHLLTFKDKVKDMHFMLQKEVVERMAAGPHCKAFGRLSIMTQYQCQVFPVMEIGPEAFKPAPKVDSAIVRLIPHAHIANPVKDINALNTVCLTAFNQRRKTIRNSFKKLISEEQLTSLGLDANLRPENLTLDDYITLANFIVDNPADVAPDKEKRRLSKNRTQQHANNADDLIFPEKSKNTAPTEE</sequence>
<dbReference type="GO" id="GO:0052908">
    <property type="term" value="F:16S rRNA (adenine(1518)-N(6)/adenine(1519)-N(6))-dimethyltransferase activity"/>
    <property type="evidence" value="ECO:0007669"/>
    <property type="project" value="UniProtKB-EC"/>
</dbReference>
<evidence type="ECO:0000256" key="2">
    <source>
        <dbReference type="ARBA" id="ARBA00022552"/>
    </source>
</evidence>
<feature type="binding site" evidence="7 8">
    <location>
        <position position="45"/>
    </location>
    <ligand>
        <name>S-adenosyl-L-methionine</name>
        <dbReference type="ChEBI" id="CHEBI:59789"/>
    </ligand>
</feature>
<feature type="region of interest" description="Disordered" evidence="9">
    <location>
        <begin position="272"/>
        <end position="308"/>
    </location>
</feature>
<organism evidence="11 12">
    <name type="scientific">Colwellia echini</name>
    <dbReference type="NCBI Taxonomy" id="1982103"/>
    <lineage>
        <taxon>Bacteria</taxon>
        <taxon>Pseudomonadati</taxon>
        <taxon>Pseudomonadota</taxon>
        <taxon>Gammaproteobacteria</taxon>
        <taxon>Alteromonadales</taxon>
        <taxon>Colwelliaceae</taxon>
        <taxon>Colwellia</taxon>
    </lineage>
</organism>
<dbReference type="Gene3D" id="3.40.50.150">
    <property type="entry name" value="Vaccinia Virus protein VP39"/>
    <property type="match status" value="1"/>
</dbReference>
<dbReference type="HAMAP" id="MF_00607">
    <property type="entry name" value="16SrRNA_methyltr_A"/>
    <property type="match status" value="1"/>
</dbReference>